<name>A0A923LD05_9FIRM</name>
<organism evidence="1 2">
    <name type="scientific">Anaerosacchariphilus hominis</name>
    <dbReference type="NCBI Taxonomy" id="2763017"/>
    <lineage>
        <taxon>Bacteria</taxon>
        <taxon>Bacillati</taxon>
        <taxon>Bacillota</taxon>
        <taxon>Clostridia</taxon>
        <taxon>Lachnospirales</taxon>
        <taxon>Lachnospiraceae</taxon>
        <taxon>Anaerosacchariphilus</taxon>
    </lineage>
</organism>
<dbReference type="PIRSF" id="PIRSF015617">
    <property type="entry name" value="Adensltrnsf_CobA"/>
    <property type="match status" value="1"/>
</dbReference>
<sequence>MEKAHVTIFCGGGKGKTSAALGQGIFGASAGKSVIIIQFLKGKVGEKIDFIKRLEPEIKVFCFEKAEAEYQSLSPEEQQEEAMNIRNGLNFARKVLTTDGCDILILDEVLGLVDKGIITLDELKALIEAGDGDTELVLTGIQMFDELYPYADDVFRINTLK</sequence>
<accession>A0A923LD05</accession>
<dbReference type="PANTHER" id="PTHR46638:SF1">
    <property type="entry name" value="CORRINOID ADENOSYLTRANSFERASE"/>
    <property type="match status" value="1"/>
</dbReference>
<dbReference type="Pfam" id="PF02572">
    <property type="entry name" value="CobA_CobO_BtuR"/>
    <property type="match status" value="1"/>
</dbReference>
<keyword evidence="2" id="KW-1185">Reference proteome</keyword>
<dbReference type="Gene3D" id="3.40.50.300">
    <property type="entry name" value="P-loop containing nucleotide triphosphate hydrolases"/>
    <property type="match status" value="1"/>
</dbReference>
<dbReference type="InterPro" id="IPR003724">
    <property type="entry name" value="CblAdoTrfase_CobA"/>
</dbReference>
<dbReference type="SUPFAM" id="SSF52540">
    <property type="entry name" value="P-loop containing nucleoside triphosphate hydrolases"/>
    <property type="match status" value="1"/>
</dbReference>
<evidence type="ECO:0000313" key="2">
    <source>
        <dbReference type="Proteomes" id="UP000649345"/>
    </source>
</evidence>
<dbReference type="GO" id="GO:0009236">
    <property type="term" value="P:cobalamin biosynthetic process"/>
    <property type="evidence" value="ECO:0007669"/>
    <property type="project" value="InterPro"/>
</dbReference>
<dbReference type="EMBL" id="JACOOR010000006">
    <property type="protein sequence ID" value="MBC5660360.1"/>
    <property type="molecule type" value="Genomic_DNA"/>
</dbReference>
<dbReference type="PANTHER" id="PTHR46638">
    <property type="entry name" value="CORRINOID ADENOSYLTRANSFERASE"/>
    <property type="match status" value="1"/>
</dbReference>
<dbReference type="Proteomes" id="UP000649345">
    <property type="component" value="Unassembled WGS sequence"/>
</dbReference>
<dbReference type="AlphaFoldDB" id="A0A923LD05"/>
<dbReference type="GO" id="GO:0008817">
    <property type="term" value="F:corrinoid adenosyltransferase activity"/>
    <property type="evidence" value="ECO:0007669"/>
    <property type="project" value="InterPro"/>
</dbReference>
<reference evidence="1" key="1">
    <citation type="submission" date="2020-08" db="EMBL/GenBank/DDBJ databases">
        <title>Genome public.</title>
        <authorList>
            <person name="Liu C."/>
            <person name="Sun Q."/>
        </authorList>
    </citation>
    <scope>NUCLEOTIDE SEQUENCE</scope>
    <source>
        <strain evidence="1">NSJ-68</strain>
    </source>
</reference>
<protein>
    <submittedName>
        <fullName evidence="1">Cob(I)yrinic acid a,c-diamide adenosyltransferase</fullName>
    </submittedName>
</protein>
<evidence type="ECO:0000313" key="1">
    <source>
        <dbReference type="EMBL" id="MBC5660360.1"/>
    </source>
</evidence>
<proteinExistence type="predicted"/>
<gene>
    <name evidence="1" type="ORF">H8S44_11325</name>
</gene>
<dbReference type="RefSeq" id="WP_186872407.1">
    <property type="nucleotide sequence ID" value="NZ_JACOOR010000006.1"/>
</dbReference>
<comment type="caution">
    <text evidence="1">The sequence shown here is derived from an EMBL/GenBank/DDBJ whole genome shotgun (WGS) entry which is preliminary data.</text>
</comment>
<dbReference type="InterPro" id="IPR027417">
    <property type="entry name" value="P-loop_NTPase"/>
</dbReference>
<dbReference type="GO" id="GO:0005524">
    <property type="term" value="F:ATP binding"/>
    <property type="evidence" value="ECO:0007669"/>
    <property type="project" value="InterPro"/>
</dbReference>